<evidence type="ECO:0000259" key="6">
    <source>
        <dbReference type="Pfam" id="PF13844"/>
    </source>
</evidence>
<evidence type="ECO:0000256" key="3">
    <source>
        <dbReference type="ARBA" id="ARBA00022679"/>
    </source>
</evidence>
<keyword evidence="5" id="KW-0802">TPR repeat</keyword>
<feature type="non-terminal residue" evidence="7">
    <location>
        <position position="1"/>
    </location>
</feature>
<dbReference type="HOGENOM" id="CLU_1673106_0_0_6"/>
<dbReference type="GO" id="GO:0016757">
    <property type="term" value="F:glycosyltransferase activity"/>
    <property type="evidence" value="ECO:0007669"/>
    <property type="project" value="UniProtKB-KW"/>
</dbReference>
<keyword evidence="2" id="KW-0328">Glycosyltransferase</keyword>
<dbReference type="AlphaFoldDB" id="H8Z6Z5"/>
<dbReference type="InterPro" id="IPR029489">
    <property type="entry name" value="OGT/SEC/SPY_C"/>
</dbReference>
<reference evidence="8" key="1">
    <citation type="submission" date="2011-06" db="EMBL/GenBank/DDBJ databases">
        <authorList>
            <consortium name="US DOE Joint Genome Institute (JGI-PGF)"/>
            <person name="Lucas S."/>
            <person name="Han J."/>
            <person name="Lapidus A."/>
            <person name="Cheng J.-F."/>
            <person name="Goodwin L."/>
            <person name="Pitluck S."/>
            <person name="Peters L."/>
            <person name="Land M.L."/>
            <person name="Hauser L."/>
            <person name="Vogl K."/>
            <person name="Liu Z."/>
            <person name="Overmann J."/>
            <person name="Frigaard N.-U."/>
            <person name="Bryant D.A."/>
            <person name="Woyke T.J."/>
        </authorList>
    </citation>
    <scope>NUCLEOTIDE SEQUENCE [LARGE SCALE GENOMIC DNA]</scope>
    <source>
        <strain evidence="8">970</strain>
    </source>
</reference>
<dbReference type="Gene3D" id="3.40.50.2000">
    <property type="entry name" value="Glycogen Phosphorylase B"/>
    <property type="match status" value="1"/>
</dbReference>
<evidence type="ECO:0000313" key="7">
    <source>
        <dbReference type="EMBL" id="EIC19780.1"/>
    </source>
</evidence>
<sequence>NDAALRQRVTQAFVARGIAAERIELRGPSFHADLLKEYTELDIALDPFPFTGGLTSCEALWMGVPVITWPQSRVVSRQGFALLSAIGLAELAAADAQDYVRLAVALANDPDRLRALRTGLRERMRCAPLMDVAGFTRELEGTFIELFERVALAEEPG</sequence>
<gene>
    <name evidence="7" type="ORF">Thi970DRAFT_03378</name>
</gene>
<evidence type="ECO:0000256" key="2">
    <source>
        <dbReference type="ARBA" id="ARBA00022676"/>
    </source>
</evidence>
<accession>H8Z6Z5</accession>
<evidence type="ECO:0000256" key="5">
    <source>
        <dbReference type="ARBA" id="ARBA00022803"/>
    </source>
</evidence>
<protein>
    <recommendedName>
        <fullName evidence="6">O-GlcNAc transferase C-terminal domain-containing protein</fullName>
    </recommendedName>
</protein>
<reference evidence="7 8" key="2">
    <citation type="submission" date="2011-11" db="EMBL/GenBank/DDBJ databases">
        <authorList>
            <consortium name="US DOE Joint Genome Institute"/>
            <person name="Lucas S."/>
            <person name="Han J."/>
            <person name="Lapidus A."/>
            <person name="Cheng J.-F."/>
            <person name="Goodwin L."/>
            <person name="Pitluck S."/>
            <person name="Peters L."/>
            <person name="Ovchinnikova G."/>
            <person name="Zhang X."/>
            <person name="Detter J.C."/>
            <person name="Han C."/>
            <person name="Tapia R."/>
            <person name="Land M."/>
            <person name="Hauser L."/>
            <person name="Kyrpides N."/>
            <person name="Ivanova N."/>
            <person name="Pagani I."/>
            <person name="Vogl K."/>
            <person name="Liu Z."/>
            <person name="Overmann J."/>
            <person name="Frigaard N.-U."/>
            <person name="Bryant D."/>
            <person name="Woyke T."/>
        </authorList>
    </citation>
    <scope>NUCLEOTIDE SEQUENCE [LARGE SCALE GENOMIC DNA]</scope>
    <source>
        <strain evidence="7 8">970</strain>
    </source>
</reference>
<proteinExistence type="predicted"/>
<dbReference type="SUPFAM" id="SSF53756">
    <property type="entry name" value="UDP-Glycosyltransferase/glycogen phosphorylase"/>
    <property type="match status" value="1"/>
</dbReference>
<evidence type="ECO:0000256" key="4">
    <source>
        <dbReference type="ARBA" id="ARBA00022737"/>
    </source>
</evidence>
<dbReference type="STRING" id="631362.Thi970DRAFT_03378"/>
<feature type="domain" description="O-GlcNAc transferase C-terminal" evidence="6">
    <location>
        <begin position="9"/>
        <end position="139"/>
    </location>
</feature>
<evidence type="ECO:0000313" key="8">
    <source>
        <dbReference type="Proteomes" id="UP000002964"/>
    </source>
</evidence>
<name>H8Z6Z5_9GAMM</name>
<keyword evidence="8" id="KW-1185">Reference proteome</keyword>
<dbReference type="Proteomes" id="UP000002964">
    <property type="component" value="Unassembled WGS sequence"/>
</dbReference>
<keyword evidence="3" id="KW-0808">Transferase</keyword>
<dbReference type="PANTHER" id="PTHR44835:SF1">
    <property type="entry name" value="PROTEIN O-GLCNAC TRANSFERASE"/>
    <property type="match status" value="1"/>
</dbReference>
<dbReference type="Pfam" id="PF13844">
    <property type="entry name" value="Glyco_transf_41"/>
    <property type="match status" value="1"/>
</dbReference>
<evidence type="ECO:0000256" key="1">
    <source>
        <dbReference type="ARBA" id="ARBA00004922"/>
    </source>
</evidence>
<dbReference type="InterPro" id="IPR051939">
    <property type="entry name" value="Glycosyltr_41/O-GlcNAc_trsf"/>
</dbReference>
<dbReference type="PANTHER" id="PTHR44835">
    <property type="entry name" value="UDP-N-ACETYLGLUCOSAMINE--PEPTIDE N-ACETYLGLUCOSAMINYLTRANSFERASE SPINDLY-RELATED"/>
    <property type="match status" value="1"/>
</dbReference>
<comment type="pathway">
    <text evidence="1">Protein modification; protein glycosylation.</text>
</comment>
<keyword evidence="4" id="KW-0677">Repeat</keyword>
<organism evidence="7 8">
    <name type="scientific">Thiorhodovibrio frisius</name>
    <dbReference type="NCBI Taxonomy" id="631362"/>
    <lineage>
        <taxon>Bacteria</taxon>
        <taxon>Pseudomonadati</taxon>
        <taxon>Pseudomonadota</taxon>
        <taxon>Gammaproteobacteria</taxon>
        <taxon>Chromatiales</taxon>
        <taxon>Chromatiaceae</taxon>
        <taxon>Thiorhodovibrio</taxon>
    </lineage>
</organism>
<dbReference type="eggNOG" id="COG3914">
    <property type="taxonomic scope" value="Bacteria"/>
</dbReference>
<dbReference type="EMBL" id="JH603170">
    <property type="protein sequence ID" value="EIC19780.1"/>
    <property type="molecule type" value="Genomic_DNA"/>
</dbReference>